<feature type="modified residue" description="N6-(pyridoxal phosphate)lysine" evidence="4 5">
    <location>
        <position position="35"/>
    </location>
</feature>
<dbReference type="RefSeq" id="WP_197550844.1">
    <property type="nucleotide sequence ID" value="NZ_CP063213.1"/>
</dbReference>
<dbReference type="EC" id="5.1.1.1" evidence="4"/>
<dbReference type="Pfam" id="PF01168">
    <property type="entry name" value="Ala_racemase_N"/>
    <property type="match status" value="1"/>
</dbReference>
<dbReference type="PRINTS" id="PR00992">
    <property type="entry name" value="ALARACEMASE"/>
</dbReference>
<dbReference type="PANTHER" id="PTHR30511:SF0">
    <property type="entry name" value="ALANINE RACEMASE, CATABOLIC-RELATED"/>
    <property type="match status" value="1"/>
</dbReference>
<dbReference type="Proteomes" id="UP000595053">
    <property type="component" value="Chromosome"/>
</dbReference>
<evidence type="ECO:0000256" key="4">
    <source>
        <dbReference type="HAMAP-Rule" id="MF_01201"/>
    </source>
</evidence>
<feature type="active site" description="Proton acceptor; specific for D-alanine" evidence="4">
    <location>
        <position position="35"/>
    </location>
</feature>
<dbReference type="InterPro" id="IPR001608">
    <property type="entry name" value="Ala_racemase_N"/>
</dbReference>
<dbReference type="CDD" id="cd00430">
    <property type="entry name" value="PLPDE_III_AR"/>
    <property type="match status" value="1"/>
</dbReference>
<dbReference type="UniPathway" id="UPA00042">
    <property type="reaction ID" value="UER00497"/>
</dbReference>
<dbReference type="InterPro" id="IPR011079">
    <property type="entry name" value="Ala_racemase_C"/>
</dbReference>
<evidence type="ECO:0000256" key="3">
    <source>
        <dbReference type="ARBA" id="ARBA00023235"/>
    </source>
</evidence>
<dbReference type="FunFam" id="3.20.20.10:FF:000002">
    <property type="entry name" value="Alanine racemase"/>
    <property type="match status" value="1"/>
</dbReference>
<comment type="catalytic activity">
    <reaction evidence="4">
        <text>L-alanine = D-alanine</text>
        <dbReference type="Rhea" id="RHEA:20249"/>
        <dbReference type="ChEBI" id="CHEBI:57416"/>
        <dbReference type="ChEBI" id="CHEBI:57972"/>
        <dbReference type="EC" id="5.1.1.1"/>
    </reaction>
</comment>
<feature type="domain" description="Alanine racemase C-terminal" evidence="7">
    <location>
        <begin position="246"/>
        <end position="371"/>
    </location>
</feature>
<dbReference type="GO" id="GO:0030632">
    <property type="term" value="P:D-alanine biosynthetic process"/>
    <property type="evidence" value="ECO:0007669"/>
    <property type="project" value="UniProtKB-UniRule"/>
</dbReference>
<comment type="similarity">
    <text evidence="4">Belongs to the alanine racemase family.</text>
</comment>
<proteinExistence type="inferred from homology"/>
<organism evidence="8 9">
    <name type="scientific">Trueperella pecoris</name>
    <dbReference type="NCBI Taxonomy" id="2733571"/>
    <lineage>
        <taxon>Bacteria</taxon>
        <taxon>Bacillati</taxon>
        <taxon>Actinomycetota</taxon>
        <taxon>Actinomycetes</taxon>
        <taxon>Actinomycetales</taxon>
        <taxon>Actinomycetaceae</taxon>
        <taxon>Trueperella</taxon>
    </lineage>
</organism>
<dbReference type="GO" id="GO:0005829">
    <property type="term" value="C:cytosol"/>
    <property type="evidence" value="ECO:0007669"/>
    <property type="project" value="TreeGrafter"/>
</dbReference>
<dbReference type="EMBL" id="CP063213">
    <property type="protein sequence ID" value="QOR45099.1"/>
    <property type="molecule type" value="Genomic_DNA"/>
</dbReference>
<feature type="binding site" evidence="4 6">
    <location>
        <position position="133"/>
    </location>
    <ligand>
        <name>substrate</name>
    </ligand>
</feature>
<dbReference type="SMART" id="SM01005">
    <property type="entry name" value="Ala_racemase_C"/>
    <property type="match status" value="1"/>
</dbReference>
<name>A0A7M1QSW7_9ACTO</name>
<dbReference type="InterPro" id="IPR009006">
    <property type="entry name" value="Ala_racemase/Decarboxylase_C"/>
</dbReference>
<evidence type="ECO:0000256" key="2">
    <source>
        <dbReference type="ARBA" id="ARBA00022898"/>
    </source>
</evidence>
<dbReference type="GO" id="GO:0030170">
    <property type="term" value="F:pyridoxal phosphate binding"/>
    <property type="evidence" value="ECO:0007669"/>
    <property type="project" value="UniProtKB-UniRule"/>
</dbReference>
<protein>
    <recommendedName>
        <fullName evidence="4">Alanine racemase</fullName>
        <ecNumber evidence="4">5.1.1.1</ecNumber>
    </recommendedName>
</protein>
<dbReference type="HAMAP" id="MF_01201">
    <property type="entry name" value="Ala_racemase"/>
    <property type="match status" value="1"/>
</dbReference>
<reference evidence="8 9" key="1">
    <citation type="submission" date="2020-10" db="EMBL/GenBank/DDBJ databases">
        <title>Trueperella pecoris sp. nov. isolated from bovine and porcine specimens.</title>
        <authorList>
            <person name="Schoenecker L."/>
            <person name="Schnydrig P."/>
            <person name="Brodard I."/>
            <person name="Thomann A."/>
            <person name="Hemphill A."/>
            <person name="Rodriguez-Campos S."/>
            <person name="Perreten V."/>
            <person name="Jores J."/>
            <person name="Kittl S."/>
        </authorList>
    </citation>
    <scope>NUCLEOTIDE SEQUENCE [LARGE SCALE GENOMIC DNA]</scope>
    <source>
        <strain evidence="8 9">15A0121</strain>
    </source>
</reference>
<evidence type="ECO:0000256" key="6">
    <source>
        <dbReference type="PIRSR" id="PIRSR600821-52"/>
    </source>
</evidence>
<dbReference type="SUPFAM" id="SSF50621">
    <property type="entry name" value="Alanine racemase C-terminal domain-like"/>
    <property type="match status" value="1"/>
</dbReference>
<dbReference type="AlphaFoldDB" id="A0A7M1QSW7"/>
<dbReference type="Gene3D" id="3.20.20.10">
    <property type="entry name" value="Alanine racemase"/>
    <property type="match status" value="1"/>
</dbReference>
<comment type="cofactor">
    <cofactor evidence="1 4 5">
        <name>pyridoxal 5'-phosphate</name>
        <dbReference type="ChEBI" id="CHEBI:597326"/>
    </cofactor>
</comment>
<gene>
    <name evidence="8" type="primary">alr</name>
    <name evidence="8" type="ORF">INS88_07365</name>
</gene>
<keyword evidence="2 4" id="KW-0663">Pyridoxal phosphate</keyword>
<dbReference type="GO" id="GO:0008784">
    <property type="term" value="F:alanine racemase activity"/>
    <property type="evidence" value="ECO:0007669"/>
    <property type="project" value="UniProtKB-UniRule"/>
</dbReference>
<feature type="active site" description="Proton acceptor; specific for L-alanine" evidence="4">
    <location>
        <position position="267"/>
    </location>
</feature>
<evidence type="ECO:0000256" key="5">
    <source>
        <dbReference type="PIRSR" id="PIRSR600821-50"/>
    </source>
</evidence>
<evidence type="ECO:0000256" key="1">
    <source>
        <dbReference type="ARBA" id="ARBA00001933"/>
    </source>
</evidence>
<dbReference type="PANTHER" id="PTHR30511">
    <property type="entry name" value="ALANINE RACEMASE"/>
    <property type="match status" value="1"/>
</dbReference>
<evidence type="ECO:0000313" key="9">
    <source>
        <dbReference type="Proteomes" id="UP000595053"/>
    </source>
</evidence>
<dbReference type="SUPFAM" id="SSF51419">
    <property type="entry name" value="PLP-binding barrel"/>
    <property type="match status" value="1"/>
</dbReference>
<dbReference type="InterPro" id="IPR020622">
    <property type="entry name" value="Ala_racemase_pyridoxalP-BS"/>
</dbReference>
<evidence type="ECO:0000259" key="7">
    <source>
        <dbReference type="SMART" id="SM01005"/>
    </source>
</evidence>
<evidence type="ECO:0000313" key="8">
    <source>
        <dbReference type="EMBL" id="QOR45099.1"/>
    </source>
</evidence>
<dbReference type="InterPro" id="IPR000821">
    <property type="entry name" value="Ala_racemase"/>
</dbReference>
<dbReference type="PROSITE" id="PS00395">
    <property type="entry name" value="ALANINE_RACEMASE"/>
    <property type="match status" value="1"/>
</dbReference>
<comment type="function">
    <text evidence="4">Catalyzes the interconversion of L-alanine and D-alanine. May also act on other amino acids.</text>
</comment>
<keyword evidence="9" id="KW-1185">Reference proteome</keyword>
<sequence>MTEFPSRALISKSAFVNNLDRIRDATSAEIMAIVKGNAYGHGLERIARWAHEAGVRWFGVAQLAEALELRSYIPQARILTWIYTPGTDLTEALGAELDLSVGSVWALEEVGKAAKATGRTARVHIKVDTAMARGGLSPRELDEQRWHIAALEEEDLIDVVGLWSHLARADEPDHPETARQVERFEQAGALLAEAGVVPKIRHLAASAGTLWHPATHYDMVRPGVALYGLSPDASVQTASDLGLRAVMRLEADVMTTRDVPAGTGISYNHTYVTPGQAHLGVVPLGYADGIGRMASNSASVTINGKTCPIRGKVCMDQFIVEGEGIEPGHVAVLFGDAREGLATADDWGAKTQTIGYEVVTRIGSHVPRVDAP</sequence>
<dbReference type="Pfam" id="PF00842">
    <property type="entry name" value="Ala_racemase_C"/>
    <property type="match status" value="1"/>
</dbReference>
<dbReference type="InterPro" id="IPR029066">
    <property type="entry name" value="PLP-binding_barrel"/>
</dbReference>
<accession>A0A7M1QSW7</accession>
<dbReference type="Gene3D" id="2.40.37.10">
    <property type="entry name" value="Lyase, Ornithine Decarboxylase, Chain A, domain 1"/>
    <property type="match status" value="1"/>
</dbReference>
<dbReference type="NCBIfam" id="TIGR00492">
    <property type="entry name" value="alr"/>
    <property type="match status" value="1"/>
</dbReference>
<keyword evidence="3 4" id="KW-0413">Isomerase</keyword>
<comment type="pathway">
    <text evidence="4">Amino-acid biosynthesis; D-alanine biosynthesis; D-alanine from L-alanine: step 1/1.</text>
</comment>
<dbReference type="GO" id="GO:0009252">
    <property type="term" value="P:peptidoglycan biosynthetic process"/>
    <property type="evidence" value="ECO:0007669"/>
    <property type="project" value="TreeGrafter"/>
</dbReference>
<feature type="binding site" evidence="4 6">
    <location>
        <position position="315"/>
    </location>
    <ligand>
        <name>substrate</name>
    </ligand>
</feature>